<dbReference type="PANTHER" id="PTHR43798:SF29">
    <property type="entry name" value="AB HYDROLASE-1 DOMAIN-CONTAINING PROTEIN"/>
    <property type="match status" value="1"/>
</dbReference>
<dbReference type="RefSeq" id="WP_188839591.1">
    <property type="nucleotide sequence ID" value="NZ_BMOT01000001.1"/>
</dbReference>
<gene>
    <name evidence="2" type="ORF">L2689_01360</name>
</gene>
<dbReference type="Gene3D" id="3.40.50.1820">
    <property type="entry name" value="alpha/beta hydrolase"/>
    <property type="match status" value="1"/>
</dbReference>
<dbReference type="InterPro" id="IPR050266">
    <property type="entry name" value="AB_hydrolase_sf"/>
</dbReference>
<keyword evidence="3" id="KW-1185">Reference proteome</keyword>
<evidence type="ECO:0000313" key="3">
    <source>
        <dbReference type="Proteomes" id="UP001203212"/>
    </source>
</evidence>
<proteinExistence type="predicted"/>
<dbReference type="PRINTS" id="PR00111">
    <property type="entry name" value="ABHYDROLASE"/>
</dbReference>
<reference evidence="2 3" key="1">
    <citation type="submission" date="2022-01" db="EMBL/GenBank/DDBJ databases">
        <title>Whole genome-based taxonomy of the Shewanellaceae.</title>
        <authorList>
            <person name="Martin-Rodriguez A.J."/>
        </authorList>
    </citation>
    <scope>NUCLEOTIDE SEQUENCE [LARGE SCALE GENOMIC DNA]</scope>
    <source>
        <strain evidence="2 3">JCM 17801</strain>
    </source>
</reference>
<dbReference type="InterPro" id="IPR029058">
    <property type="entry name" value="AB_hydrolase_fold"/>
</dbReference>
<feature type="domain" description="AB hydrolase-1" evidence="1">
    <location>
        <begin position="25"/>
        <end position="256"/>
    </location>
</feature>
<dbReference type="Proteomes" id="UP001203212">
    <property type="component" value="Unassembled WGS sequence"/>
</dbReference>
<organism evidence="2 3">
    <name type="scientific">Shewanella aestuarii</name>
    <dbReference type="NCBI Taxonomy" id="1028752"/>
    <lineage>
        <taxon>Bacteria</taxon>
        <taxon>Pseudomonadati</taxon>
        <taxon>Pseudomonadota</taxon>
        <taxon>Gammaproteobacteria</taxon>
        <taxon>Alteromonadales</taxon>
        <taxon>Shewanellaceae</taxon>
        <taxon>Shewanella</taxon>
    </lineage>
</organism>
<accession>A0ABT0KXA5</accession>
<name>A0ABT0KXA5_9GAMM</name>
<evidence type="ECO:0000313" key="2">
    <source>
        <dbReference type="EMBL" id="MCL1115895.1"/>
    </source>
</evidence>
<dbReference type="InterPro" id="IPR000073">
    <property type="entry name" value="AB_hydrolase_1"/>
</dbReference>
<dbReference type="EMBL" id="JAKILK010000001">
    <property type="protein sequence ID" value="MCL1115895.1"/>
    <property type="molecule type" value="Genomic_DNA"/>
</dbReference>
<evidence type="ECO:0000259" key="1">
    <source>
        <dbReference type="Pfam" id="PF00561"/>
    </source>
</evidence>
<dbReference type="SUPFAM" id="SSF53474">
    <property type="entry name" value="alpha/beta-Hydrolases"/>
    <property type="match status" value="1"/>
</dbReference>
<dbReference type="PANTHER" id="PTHR43798">
    <property type="entry name" value="MONOACYLGLYCEROL LIPASE"/>
    <property type="match status" value="1"/>
</dbReference>
<sequence>MLSNSKQALIEQQPLHYTDHGQGDVVVLLHGLFADRQIWQAQVTHLSQHYRCIAIDLWGHGDSKFIPAKTRNLVDVASHIAQFLADIEIAEYHIIGHGCGAAIAAEMVLLQPSKVKSLVMLNAFIGFEPEVNCVKYQQWLDVMNQTKIITEELANTISTLMFAKGKPDHNLVNQFSQQLIKIDSQQVPVLSRFAHMAIYKRDTMELVEQFTLPTLVIIGVENQLRTVLESYLMSDDIDGASLHHLAGAGHLAMVEQPAQINTLLENFYQQQ</sequence>
<keyword evidence="2" id="KW-0378">Hydrolase</keyword>
<comment type="caution">
    <text evidence="2">The sequence shown here is derived from an EMBL/GenBank/DDBJ whole genome shotgun (WGS) entry which is preliminary data.</text>
</comment>
<dbReference type="Pfam" id="PF00561">
    <property type="entry name" value="Abhydrolase_1"/>
    <property type="match status" value="1"/>
</dbReference>
<dbReference type="PRINTS" id="PR00412">
    <property type="entry name" value="EPOXHYDRLASE"/>
</dbReference>
<dbReference type="InterPro" id="IPR000639">
    <property type="entry name" value="Epox_hydrolase-like"/>
</dbReference>
<dbReference type="GO" id="GO:0016787">
    <property type="term" value="F:hydrolase activity"/>
    <property type="evidence" value="ECO:0007669"/>
    <property type="project" value="UniProtKB-KW"/>
</dbReference>
<protein>
    <submittedName>
        <fullName evidence="2">Alpha/beta hydrolase</fullName>
    </submittedName>
</protein>